<evidence type="ECO:0000313" key="2">
    <source>
        <dbReference type="Proteomes" id="UP000070263"/>
    </source>
</evidence>
<evidence type="ECO:0000313" key="1">
    <source>
        <dbReference type="EMBL" id="KXB06913.1"/>
    </source>
</evidence>
<dbReference type="EMBL" id="LHYE01000024">
    <property type="protein sequence ID" value="KXB06913.1"/>
    <property type="molecule type" value="Genomic_DNA"/>
</dbReference>
<dbReference type="GO" id="GO:0006450">
    <property type="term" value="P:regulation of translational fidelity"/>
    <property type="evidence" value="ECO:0007669"/>
    <property type="project" value="InterPro"/>
</dbReference>
<organism evidence="1 2">
    <name type="scientific">candidate division MSBL1 archaeon SCGC-AAA382A20</name>
    <dbReference type="NCBI Taxonomy" id="1698280"/>
    <lineage>
        <taxon>Archaea</taxon>
        <taxon>Methanobacteriati</taxon>
        <taxon>Methanobacteriota</taxon>
        <taxon>candidate division MSBL1</taxon>
    </lineage>
</organism>
<keyword evidence="2" id="KW-1185">Reference proteome</keyword>
<dbReference type="AlphaFoldDB" id="A0A133VKG1"/>
<protein>
    <submittedName>
        <fullName evidence="1">Uncharacterized protein</fullName>
    </submittedName>
</protein>
<dbReference type="NCBIfam" id="TIGR01827">
    <property type="entry name" value="gatC_rel"/>
    <property type="match status" value="1"/>
</dbReference>
<dbReference type="InterPro" id="IPR010120">
    <property type="entry name" value="Glu-ADT_subunit_C_archaea"/>
</dbReference>
<accession>A0A133VKG1</accession>
<comment type="caution">
    <text evidence="1">The sequence shown here is derived from an EMBL/GenBank/DDBJ whole genome shotgun (WGS) entry which is preliminary data.</text>
</comment>
<proteinExistence type="predicted"/>
<sequence length="84" mass="9930">MNDKKLEKIRKSAEEIVDNFAEISEGLPTQRETYYQQSALNVLRDDDEPVSREILKKFQKIFLKNMPDRDEEGNLKVEVAEWTK</sequence>
<dbReference type="Pfam" id="PF02686">
    <property type="entry name" value="GatC"/>
    <property type="match status" value="1"/>
</dbReference>
<dbReference type="InterPro" id="IPR003837">
    <property type="entry name" value="GatC"/>
</dbReference>
<dbReference type="Proteomes" id="UP000070263">
    <property type="component" value="Unassembled WGS sequence"/>
</dbReference>
<gene>
    <name evidence="1" type="ORF">AKJ51_02540</name>
</gene>
<reference evidence="1 2" key="1">
    <citation type="journal article" date="2016" name="Sci. Rep.">
        <title>Metabolic traits of an uncultured archaeal lineage -MSBL1- from brine pools of the Red Sea.</title>
        <authorList>
            <person name="Mwirichia R."/>
            <person name="Alam I."/>
            <person name="Rashid M."/>
            <person name="Vinu M."/>
            <person name="Ba-Alawi W."/>
            <person name="Anthony Kamau A."/>
            <person name="Kamanda Ngugi D."/>
            <person name="Goker M."/>
            <person name="Klenk H.P."/>
            <person name="Bajic V."/>
            <person name="Stingl U."/>
        </authorList>
    </citation>
    <scope>NUCLEOTIDE SEQUENCE [LARGE SCALE GENOMIC DNA]</scope>
    <source>
        <strain evidence="1">SCGC-AAA382A20</strain>
    </source>
</reference>
<name>A0A133VKG1_9EURY</name>